<dbReference type="EMBL" id="AP014800">
    <property type="protein sequence ID" value="BAQ67837.1"/>
    <property type="molecule type" value="Genomic_DNA"/>
</dbReference>
<evidence type="ECO:0008006" key="4">
    <source>
        <dbReference type="Google" id="ProtNLM"/>
    </source>
</evidence>
<evidence type="ECO:0000313" key="3">
    <source>
        <dbReference type="Proteomes" id="UP000064912"/>
    </source>
</evidence>
<dbReference type="Pfam" id="PF09956">
    <property type="entry name" value="Phage_cement_2"/>
    <property type="match status" value="1"/>
</dbReference>
<reference evidence="2 3" key="1">
    <citation type="submission" date="2015-02" db="EMBL/GenBank/DDBJ databases">
        <title>Genome sequene of Rhodovulum sulfidophilum DSM 2351.</title>
        <authorList>
            <person name="Nagao N."/>
        </authorList>
    </citation>
    <scope>NUCLEOTIDE SEQUENCE [LARGE SCALE GENOMIC DNA]</scope>
    <source>
        <strain evidence="2 3">DSM 2351</strain>
    </source>
</reference>
<proteinExistence type="predicted"/>
<dbReference type="PIRSF" id="PIRSF030771">
    <property type="entry name" value="UCP030771"/>
    <property type="match status" value="1"/>
</dbReference>
<dbReference type="EMBL" id="AP014800">
    <property type="protein sequence ID" value="BAQ69438.1"/>
    <property type="molecule type" value="Genomic_DNA"/>
</dbReference>
<dbReference type="InterPro" id="IPR011231">
    <property type="entry name" value="Phage_VT1-Sakai_H0018"/>
</dbReference>
<dbReference type="KEGG" id="rsu:NHU_00668"/>
<dbReference type="KEGG" id="rsu:NHU_02286"/>
<name>A0A0D6B2P4_RHOSU</name>
<evidence type="ECO:0000313" key="1">
    <source>
        <dbReference type="EMBL" id="BAQ67837.1"/>
    </source>
</evidence>
<dbReference type="AlphaFoldDB" id="A0A0D6B2P4"/>
<organism evidence="2 3">
    <name type="scientific">Rhodovulum sulfidophilum</name>
    <name type="common">Rhodobacter sulfidophilus</name>
    <dbReference type="NCBI Taxonomy" id="35806"/>
    <lineage>
        <taxon>Bacteria</taxon>
        <taxon>Pseudomonadati</taxon>
        <taxon>Pseudomonadota</taxon>
        <taxon>Alphaproteobacteria</taxon>
        <taxon>Rhodobacterales</taxon>
        <taxon>Paracoccaceae</taxon>
        <taxon>Rhodovulum</taxon>
    </lineage>
</organism>
<dbReference type="PATRIC" id="fig|35806.4.peg.2355"/>
<gene>
    <name evidence="1" type="ORF">NHU_00668</name>
    <name evidence="2" type="ORF">NHU_02286</name>
</gene>
<protein>
    <recommendedName>
        <fullName evidence="4">DUF2190 family protein</fullName>
    </recommendedName>
</protein>
<sequence length="108" mass="10658">MQNYLSPGETVTLTAPAETASGDGVLVGSIFGVAQADAAAGAPVVLVRRGRFTLPKSGAEAWAEGDPVYWDGAVCTAEASGNVLIGAATAPAANPSATGTVLLDGTIR</sequence>
<accession>A0A0D6B2P4</accession>
<evidence type="ECO:0000313" key="2">
    <source>
        <dbReference type="EMBL" id="BAQ69438.1"/>
    </source>
</evidence>
<dbReference type="Proteomes" id="UP000064912">
    <property type="component" value="Chromosome"/>
</dbReference>